<dbReference type="Proteomes" id="UP000199398">
    <property type="component" value="Unassembled WGS sequence"/>
</dbReference>
<keyword evidence="2" id="KW-0732">Signal</keyword>
<feature type="signal peptide" evidence="2">
    <location>
        <begin position="1"/>
        <end position="23"/>
    </location>
</feature>
<evidence type="ECO:0000313" key="4">
    <source>
        <dbReference type="Proteomes" id="UP000199398"/>
    </source>
</evidence>
<feature type="compositionally biased region" description="Pro residues" evidence="1">
    <location>
        <begin position="53"/>
        <end position="64"/>
    </location>
</feature>
<dbReference type="AlphaFoldDB" id="A0A1I5F029"/>
<feature type="chain" id="PRO_5038421842" evidence="2">
    <location>
        <begin position="24"/>
        <end position="64"/>
    </location>
</feature>
<accession>A0A1I5F029</accession>
<reference evidence="3 4" key="1">
    <citation type="submission" date="2016-10" db="EMBL/GenBank/DDBJ databases">
        <authorList>
            <person name="de Groot N.N."/>
        </authorList>
    </citation>
    <scope>NUCLEOTIDE SEQUENCE [LARGE SCALE GENOMIC DNA]</scope>
    <source>
        <strain evidence="3 4">CPCC 201259</strain>
    </source>
</reference>
<feature type="region of interest" description="Disordered" evidence="1">
    <location>
        <begin position="26"/>
        <end position="64"/>
    </location>
</feature>
<evidence type="ECO:0000256" key="1">
    <source>
        <dbReference type="SAM" id="MobiDB-lite"/>
    </source>
</evidence>
<evidence type="ECO:0000313" key="3">
    <source>
        <dbReference type="EMBL" id="SFO17000.1"/>
    </source>
</evidence>
<sequence>MQVRKWHRLVALAGLLTVAACSAQPPVNALTSSDGTVVRTEGGTLRGSAAIPATPPSPGSPRER</sequence>
<proteinExistence type="predicted"/>
<dbReference type="PROSITE" id="PS51257">
    <property type="entry name" value="PROKAR_LIPOPROTEIN"/>
    <property type="match status" value="1"/>
</dbReference>
<evidence type="ECO:0000256" key="2">
    <source>
        <dbReference type="SAM" id="SignalP"/>
    </source>
</evidence>
<dbReference type="EMBL" id="FOUP01000010">
    <property type="protein sequence ID" value="SFO17000.1"/>
    <property type="molecule type" value="Genomic_DNA"/>
</dbReference>
<name>A0A1I5F029_9PSEU</name>
<organism evidence="3 4">
    <name type="scientific">Saccharopolyspora antimicrobica</name>
    <dbReference type="NCBI Taxonomy" id="455193"/>
    <lineage>
        <taxon>Bacteria</taxon>
        <taxon>Bacillati</taxon>
        <taxon>Actinomycetota</taxon>
        <taxon>Actinomycetes</taxon>
        <taxon>Pseudonocardiales</taxon>
        <taxon>Pseudonocardiaceae</taxon>
        <taxon>Saccharopolyspora</taxon>
    </lineage>
</organism>
<gene>
    <name evidence="3" type="ORF">SAMN05421805_110112</name>
</gene>
<protein>
    <submittedName>
        <fullName evidence="3">Uncharacterized protein</fullName>
    </submittedName>
</protein>